<evidence type="ECO:0000313" key="2">
    <source>
        <dbReference type="EMBL" id="MPC96194.1"/>
    </source>
</evidence>
<accession>A0A5B7JV13</accession>
<gene>
    <name evidence="2" type="ORF">E2C01_091436</name>
</gene>
<organism evidence="2 3">
    <name type="scientific">Portunus trituberculatus</name>
    <name type="common">Swimming crab</name>
    <name type="synonym">Neptunus trituberculatus</name>
    <dbReference type="NCBI Taxonomy" id="210409"/>
    <lineage>
        <taxon>Eukaryota</taxon>
        <taxon>Metazoa</taxon>
        <taxon>Ecdysozoa</taxon>
        <taxon>Arthropoda</taxon>
        <taxon>Crustacea</taxon>
        <taxon>Multicrustacea</taxon>
        <taxon>Malacostraca</taxon>
        <taxon>Eumalacostraca</taxon>
        <taxon>Eucarida</taxon>
        <taxon>Decapoda</taxon>
        <taxon>Pleocyemata</taxon>
        <taxon>Brachyura</taxon>
        <taxon>Eubrachyura</taxon>
        <taxon>Portunoidea</taxon>
        <taxon>Portunidae</taxon>
        <taxon>Portuninae</taxon>
        <taxon>Portunus</taxon>
    </lineage>
</organism>
<dbReference type="AlphaFoldDB" id="A0A5B7JV13"/>
<feature type="transmembrane region" description="Helical" evidence="1">
    <location>
        <begin position="6"/>
        <end position="24"/>
    </location>
</feature>
<sequence length="95" mass="10680">MENSIPFILQTALFTSMVLVLTRFRQGLFRARVPSCPGFWRDQSGLARRNFHCDHITSRNSADPASKKGVMLMGIIKGSTDWFGEGHVHKNSVDT</sequence>
<evidence type="ECO:0000313" key="3">
    <source>
        <dbReference type="Proteomes" id="UP000324222"/>
    </source>
</evidence>
<evidence type="ECO:0000256" key="1">
    <source>
        <dbReference type="SAM" id="Phobius"/>
    </source>
</evidence>
<reference evidence="2 3" key="1">
    <citation type="submission" date="2019-05" db="EMBL/GenBank/DDBJ databases">
        <title>Another draft genome of Portunus trituberculatus and its Hox gene families provides insights of decapod evolution.</title>
        <authorList>
            <person name="Jeong J.-H."/>
            <person name="Song I."/>
            <person name="Kim S."/>
            <person name="Choi T."/>
            <person name="Kim D."/>
            <person name="Ryu S."/>
            <person name="Kim W."/>
        </authorList>
    </citation>
    <scope>NUCLEOTIDE SEQUENCE [LARGE SCALE GENOMIC DNA]</scope>
    <source>
        <tissue evidence="2">Muscle</tissue>
    </source>
</reference>
<keyword evidence="1" id="KW-0812">Transmembrane</keyword>
<protein>
    <submittedName>
        <fullName evidence="2">Uncharacterized protein</fullName>
    </submittedName>
</protein>
<dbReference type="EMBL" id="VSRR010104972">
    <property type="protein sequence ID" value="MPC96194.1"/>
    <property type="molecule type" value="Genomic_DNA"/>
</dbReference>
<name>A0A5B7JV13_PORTR</name>
<keyword evidence="3" id="KW-1185">Reference proteome</keyword>
<proteinExistence type="predicted"/>
<keyword evidence="1" id="KW-0472">Membrane</keyword>
<dbReference type="Proteomes" id="UP000324222">
    <property type="component" value="Unassembled WGS sequence"/>
</dbReference>
<comment type="caution">
    <text evidence="2">The sequence shown here is derived from an EMBL/GenBank/DDBJ whole genome shotgun (WGS) entry which is preliminary data.</text>
</comment>
<keyword evidence="1" id="KW-1133">Transmembrane helix</keyword>